<evidence type="ECO:0000313" key="4">
    <source>
        <dbReference type="Proteomes" id="UP000501780"/>
    </source>
</evidence>
<dbReference type="EMBL" id="CP050831">
    <property type="protein sequence ID" value="QIU94166.1"/>
    <property type="molecule type" value="Genomic_DNA"/>
</dbReference>
<accession>A0A6H0KL49</accession>
<dbReference type="Proteomes" id="UP000501780">
    <property type="component" value="Chromosome"/>
</dbReference>
<feature type="region of interest" description="Disordered" evidence="1">
    <location>
        <begin position="74"/>
        <end position="93"/>
    </location>
</feature>
<gene>
    <name evidence="3" type="ORF">BacF7301_08380</name>
</gene>
<keyword evidence="2" id="KW-1133">Transmembrane helix</keyword>
<dbReference type="RefSeq" id="WP_167961916.1">
    <property type="nucleotide sequence ID" value="NZ_CP050831.1"/>
</dbReference>
<dbReference type="KEGG" id="bfc:BacF7301_08380"/>
<keyword evidence="4" id="KW-1185">Reference proteome</keyword>
<keyword evidence="2" id="KW-0472">Membrane</keyword>
<dbReference type="AlphaFoldDB" id="A0A6H0KL49"/>
<evidence type="ECO:0000256" key="1">
    <source>
        <dbReference type="SAM" id="MobiDB-lite"/>
    </source>
</evidence>
<evidence type="ECO:0000313" key="3">
    <source>
        <dbReference type="EMBL" id="QIU94166.1"/>
    </source>
</evidence>
<organism evidence="3 4">
    <name type="scientific">Bacteroides faecium</name>
    <dbReference type="NCBI Taxonomy" id="2715212"/>
    <lineage>
        <taxon>Bacteria</taxon>
        <taxon>Pseudomonadati</taxon>
        <taxon>Bacteroidota</taxon>
        <taxon>Bacteroidia</taxon>
        <taxon>Bacteroidales</taxon>
        <taxon>Bacteroidaceae</taxon>
        <taxon>Bacteroides</taxon>
    </lineage>
</organism>
<name>A0A6H0KL49_9BACE</name>
<evidence type="ECO:0000256" key="2">
    <source>
        <dbReference type="SAM" id="Phobius"/>
    </source>
</evidence>
<sequence length="93" mass="10710">MNDYMVLIVSTIVCCSLAAVLFIYLHYRRRERNSNRYIVTHLREQDRLRSKLERTCIEKEVIEKVLMTYFSKAAESSGAEDGSAPSSADCKKT</sequence>
<protein>
    <submittedName>
        <fullName evidence="3">Uncharacterized protein</fullName>
    </submittedName>
</protein>
<feature type="transmembrane region" description="Helical" evidence="2">
    <location>
        <begin position="6"/>
        <end position="27"/>
    </location>
</feature>
<proteinExistence type="predicted"/>
<reference evidence="3 4" key="1">
    <citation type="submission" date="2020-03" db="EMBL/GenBank/DDBJ databases">
        <title>Genomic analysis of Bacteroides faecium CBA7301.</title>
        <authorList>
            <person name="Kim J."/>
            <person name="Roh S.W."/>
        </authorList>
    </citation>
    <scope>NUCLEOTIDE SEQUENCE [LARGE SCALE GENOMIC DNA]</scope>
    <source>
        <strain evidence="3 4">CBA7301</strain>
    </source>
</reference>
<keyword evidence="2" id="KW-0812">Transmembrane</keyword>